<evidence type="ECO:0000313" key="1">
    <source>
        <dbReference type="EMBL" id="GIE17211.1"/>
    </source>
</evidence>
<gene>
    <name evidence="1" type="ORF">Ahu01nite_003130</name>
</gene>
<accession>A0ABQ3ZF62</accession>
<reference evidence="1 2" key="1">
    <citation type="submission" date="2021-01" db="EMBL/GenBank/DDBJ databases">
        <title>Whole genome shotgun sequence of Actinoplanes humidus NBRC 14915.</title>
        <authorList>
            <person name="Komaki H."/>
            <person name="Tamura T."/>
        </authorList>
    </citation>
    <scope>NUCLEOTIDE SEQUENCE [LARGE SCALE GENOMIC DNA]</scope>
    <source>
        <strain evidence="1 2">NBRC 14915</strain>
    </source>
</reference>
<dbReference type="Proteomes" id="UP000603200">
    <property type="component" value="Unassembled WGS sequence"/>
</dbReference>
<protein>
    <recommendedName>
        <fullName evidence="3">DUF4288 domain-containing protein</fullName>
    </recommendedName>
</protein>
<keyword evidence="2" id="KW-1185">Reference proteome</keyword>
<evidence type="ECO:0000313" key="2">
    <source>
        <dbReference type="Proteomes" id="UP000603200"/>
    </source>
</evidence>
<name>A0ABQ3ZF62_9ACTN</name>
<evidence type="ECO:0008006" key="3">
    <source>
        <dbReference type="Google" id="ProtNLM"/>
    </source>
</evidence>
<organism evidence="1 2">
    <name type="scientific">Winogradskya humida</name>
    <dbReference type="NCBI Taxonomy" id="113566"/>
    <lineage>
        <taxon>Bacteria</taxon>
        <taxon>Bacillati</taxon>
        <taxon>Actinomycetota</taxon>
        <taxon>Actinomycetes</taxon>
        <taxon>Micromonosporales</taxon>
        <taxon>Micromonosporaceae</taxon>
        <taxon>Winogradskya</taxon>
    </lineage>
</organism>
<dbReference type="EMBL" id="BOMN01000005">
    <property type="protein sequence ID" value="GIE17211.1"/>
    <property type="molecule type" value="Genomic_DNA"/>
</dbReference>
<comment type="caution">
    <text evidence="1">The sequence shown here is derived from an EMBL/GenBank/DDBJ whole genome shotgun (WGS) entry which is preliminary data.</text>
</comment>
<dbReference type="RefSeq" id="WP_203834517.1">
    <property type="nucleotide sequence ID" value="NZ_BAAATV010000001.1"/>
</dbReference>
<proteinExistence type="predicted"/>
<sequence>MTSKDGEDPGAAARWFGVRCVYHDAVRNAYEERVTVWHADSFEAAIALAEAEAGEYGEGADYLGLAQAYLLVEPPRHGTEVFSLIRRSDLDPHAYVTSFFDTGHEITGEVG</sequence>